<sequence>MIGARLHRPMAALSLRAGWMMLARLAASALTLGTTLLLARLAPPEVFGTFSAAGSVSLLAAVLLTLNIEGGALFHAARRSGPDAAADYAAYRARCFHVLCAGSALLLAGCAAAALLRPDLWPVALALGATPLYALSRVRARLAGAEDLVLQGALPRLITRPAVVFLGVAAFALAGHAPVLLQLLLLHLLAGLALTAAHHLSLPSDPRPPQRGSAPDTRGYLRTGLALAPGQILGENRVNLIIALAALSLAPSEIAQITVALALVNLIVFAQSAADTALGARVSAALSRSDTAGLTQLLRLNRAIRLGALICGAASLLALRAPLLWLLGAPFAPAMDMAVILLGIPLTNALFGPAGLVIQAQARRRDGLLSAALGLGALGLAVPLGGWLGGAPGAAAGAVAGYAIFHAAQWGANLRAGAPDTGLLARPG</sequence>
<feature type="transmembrane region" description="Helical" evidence="6">
    <location>
        <begin position="337"/>
        <end position="356"/>
    </location>
</feature>
<evidence type="ECO:0000256" key="5">
    <source>
        <dbReference type="ARBA" id="ARBA00023136"/>
    </source>
</evidence>
<dbReference type="EMBL" id="FOYI01000005">
    <property type="protein sequence ID" value="SFR09516.1"/>
    <property type="molecule type" value="Genomic_DNA"/>
</dbReference>
<feature type="transmembrane region" description="Helical" evidence="6">
    <location>
        <begin position="51"/>
        <end position="74"/>
    </location>
</feature>
<dbReference type="AlphaFoldDB" id="A0A1I6DVQ5"/>
<name>A0A1I6DVQ5_9RHOB</name>
<keyword evidence="4 6" id="KW-1133">Transmembrane helix</keyword>
<proteinExistence type="predicted"/>
<reference evidence="7 8" key="1">
    <citation type="submission" date="2016-10" db="EMBL/GenBank/DDBJ databases">
        <authorList>
            <person name="de Groot N.N."/>
        </authorList>
    </citation>
    <scope>NUCLEOTIDE SEQUENCE [LARGE SCALE GENOMIC DNA]</scope>
    <source>
        <strain evidence="8">KMM 9023,NRIC 0796,JCM 17311,KCTC 23692</strain>
    </source>
</reference>
<evidence type="ECO:0000256" key="6">
    <source>
        <dbReference type="SAM" id="Phobius"/>
    </source>
</evidence>
<keyword evidence="3 6" id="KW-0812">Transmembrane</keyword>
<dbReference type="Proteomes" id="UP000199302">
    <property type="component" value="Unassembled WGS sequence"/>
</dbReference>
<dbReference type="InterPro" id="IPR050833">
    <property type="entry name" value="Poly_Biosynth_Transport"/>
</dbReference>
<dbReference type="PANTHER" id="PTHR30250">
    <property type="entry name" value="PST FAMILY PREDICTED COLANIC ACID TRANSPORTER"/>
    <property type="match status" value="1"/>
</dbReference>
<dbReference type="PANTHER" id="PTHR30250:SF11">
    <property type="entry name" value="O-ANTIGEN TRANSPORTER-RELATED"/>
    <property type="match status" value="1"/>
</dbReference>
<keyword evidence="8" id="KW-1185">Reference proteome</keyword>
<evidence type="ECO:0000256" key="1">
    <source>
        <dbReference type="ARBA" id="ARBA00004651"/>
    </source>
</evidence>
<evidence type="ECO:0000256" key="2">
    <source>
        <dbReference type="ARBA" id="ARBA00022475"/>
    </source>
</evidence>
<feature type="transmembrane region" description="Helical" evidence="6">
    <location>
        <begin position="95"/>
        <end position="114"/>
    </location>
</feature>
<keyword evidence="5 6" id="KW-0472">Membrane</keyword>
<evidence type="ECO:0000256" key="3">
    <source>
        <dbReference type="ARBA" id="ARBA00022692"/>
    </source>
</evidence>
<organism evidence="7 8">
    <name type="scientific">Poseidonocella sedimentorum</name>
    <dbReference type="NCBI Taxonomy" id="871652"/>
    <lineage>
        <taxon>Bacteria</taxon>
        <taxon>Pseudomonadati</taxon>
        <taxon>Pseudomonadota</taxon>
        <taxon>Alphaproteobacteria</taxon>
        <taxon>Rhodobacterales</taxon>
        <taxon>Roseobacteraceae</taxon>
        <taxon>Poseidonocella</taxon>
    </lineage>
</organism>
<accession>A0A1I6DVQ5</accession>
<comment type="subcellular location">
    <subcellularLocation>
        <location evidence="1">Cell membrane</location>
        <topology evidence="1">Multi-pass membrane protein</topology>
    </subcellularLocation>
</comment>
<dbReference type="STRING" id="871652.SAMN04515673_105249"/>
<feature type="transmembrane region" description="Helical" evidence="6">
    <location>
        <begin position="368"/>
        <end position="388"/>
    </location>
</feature>
<keyword evidence="2" id="KW-1003">Cell membrane</keyword>
<evidence type="ECO:0000313" key="8">
    <source>
        <dbReference type="Proteomes" id="UP000199302"/>
    </source>
</evidence>
<evidence type="ECO:0000313" key="7">
    <source>
        <dbReference type="EMBL" id="SFR09516.1"/>
    </source>
</evidence>
<evidence type="ECO:0000256" key="4">
    <source>
        <dbReference type="ARBA" id="ARBA00022989"/>
    </source>
</evidence>
<feature type="transmembrane region" description="Helical" evidence="6">
    <location>
        <begin position="306"/>
        <end position="325"/>
    </location>
</feature>
<gene>
    <name evidence="7" type="ORF">SAMN04515673_105249</name>
</gene>
<dbReference type="GO" id="GO:0005886">
    <property type="term" value="C:plasma membrane"/>
    <property type="evidence" value="ECO:0007669"/>
    <property type="project" value="UniProtKB-SubCell"/>
</dbReference>
<protein>
    <submittedName>
        <fullName evidence="7">Membrane protein involved in the export of O-antigen and teichoic acid</fullName>
    </submittedName>
</protein>